<dbReference type="GO" id="GO:0005737">
    <property type="term" value="C:cytoplasm"/>
    <property type="evidence" value="ECO:0007669"/>
    <property type="project" value="UniProtKB-ARBA"/>
</dbReference>
<dbReference type="InterPro" id="IPR016655">
    <property type="entry name" value="PFD3"/>
</dbReference>
<dbReference type="GO" id="GO:0016272">
    <property type="term" value="C:prefoldin complex"/>
    <property type="evidence" value="ECO:0007669"/>
    <property type="project" value="UniProtKB-UniRule"/>
</dbReference>
<comment type="subunit">
    <text evidence="2 4">Heterohexamer of two PFD-alpha type and four PFD-beta type subunits.</text>
</comment>
<comment type="function">
    <text evidence="4">Binds specifically to cytosolic chaperonin (c-CPN) and transfers target proteins to it. Binds to nascent polypeptide chain and promotes folding in an environment in which there are many competing pathways for nonnative proteins.</text>
</comment>
<dbReference type="OrthoDB" id="6375174at2759"/>
<dbReference type="InterPro" id="IPR009053">
    <property type="entry name" value="Prefoldin"/>
</dbReference>
<dbReference type="GO" id="GO:0007017">
    <property type="term" value="P:microtubule-based process"/>
    <property type="evidence" value="ECO:0007669"/>
    <property type="project" value="TreeGrafter"/>
</dbReference>
<dbReference type="PANTHER" id="PTHR12409">
    <property type="entry name" value="PREFOLDIN SUBUNIT 3"/>
    <property type="match status" value="1"/>
</dbReference>
<evidence type="ECO:0000256" key="1">
    <source>
        <dbReference type="ARBA" id="ARBA00010048"/>
    </source>
</evidence>
<protein>
    <recommendedName>
        <fullName evidence="4">Prefoldin subunit 3</fullName>
    </recommendedName>
</protein>
<dbReference type="AlphaFoldDB" id="A0A1E4T0P9"/>
<name>A0A1E4T0P9_9ASCO</name>
<keyword evidence="3 4" id="KW-0143">Chaperone</keyword>
<sequence length="203" mass="23686">MDRLKTEETNPRGIPQAKFIDKIEDFINPEKCTDDDVSNFLKELQMRLQQYKFMEENKRNTLNNLNVKIPDIKKTLDMCLFIKSKKTAFESGDDDVDDEEVEPTIDVNYELNDTVYSTAEIDVKNLDNVLLWLGADIMLEYPIDEAVEMLDSRLKAAEENKSTTIEDLQYLRSNITTMEVNTARVYNWDIQRRKQLKDSIEAA</sequence>
<dbReference type="FunFam" id="1.10.287.370:FF:000001">
    <property type="entry name" value="Prefoldin subunit 3"/>
    <property type="match status" value="1"/>
</dbReference>
<dbReference type="CDD" id="cd23156">
    <property type="entry name" value="Prefoldin_3"/>
    <property type="match status" value="1"/>
</dbReference>
<evidence type="ECO:0000313" key="5">
    <source>
        <dbReference type="EMBL" id="ODV85335.1"/>
    </source>
</evidence>
<proteinExistence type="inferred from homology"/>
<dbReference type="PIRSF" id="PIRSF016396">
    <property type="entry name" value="Prefoldin_subunit_3"/>
    <property type="match status" value="1"/>
</dbReference>
<dbReference type="Proteomes" id="UP000094801">
    <property type="component" value="Unassembled WGS sequence"/>
</dbReference>
<dbReference type="EMBL" id="KV453853">
    <property type="protein sequence ID" value="ODV85335.1"/>
    <property type="molecule type" value="Genomic_DNA"/>
</dbReference>
<dbReference type="GO" id="GO:0007021">
    <property type="term" value="P:tubulin complex assembly"/>
    <property type="evidence" value="ECO:0007669"/>
    <property type="project" value="TreeGrafter"/>
</dbReference>
<evidence type="ECO:0000256" key="3">
    <source>
        <dbReference type="ARBA" id="ARBA00023186"/>
    </source>
</evidence>
<dbReference type="Pfam" id="PF02996">
    <property type="entry name" value="Prefoldin"/>
    <property type="match status" value="1"/>
</dbReference>
<evidence type="ECO:0000256" key="4">
    <source>
        <dbReference type="PIRNR" id="PIRNR016396"/>
    </source>
</evidence>
<accession>A0A1E4T0P9</accession>
<evidence type="ECO:0000313" key="6">
    <source>
        <dbReference type="Proteomes" id="UP000094801"/>
    </source>
</evidence>
<dbReference type="STRING" id="983967.A0A1E4T0P9"/>
<dbReference type="GO" id="GO:0006457">
    <property type="term" value="P:protein folding"/>
    <property type="evidence" value="ECO:0007669"/>
    <property type="project" value="UniProtKB-UniRule"/>
</dbReference>
<dbReference type="InterPro" id="IPR004127">
    <property type="entry name" value="Prefoldin_subunit_alpha"/>
</dbReference>
<dbReference type="GO" id="GO:0015631">
    <property type="term" value="F:tubulin binding"/>
    <property type="evidence" value="ECO:0007669"/>
    <property type="project" value="TreeGrafter"/>
</dbReference>
<comment type="similarity">
    <text evidence="1 4">Belongs to the prefoldin subunit alpha family.</text>
</comment>
<reference evidence="6" key="1">
    <citation type="submission" date="2016-04" db="EMBL/GenBank/DDBJ databases">
        <title>Comparative genomics of biotechnologically important yeasts.</title>
        <authorList>
            <consortium name="DOE Joint Genome Institute"/>
            <person name="Riley R."/>
            <person name="Haridas S."/>
            <person name="Wolfe K.H."/>
            <person name="Lopes M.R."/>
            <person name="Hittinger C.T."/>
            <person name="Goker M."/>
            <person name="Salamov A."/>
            <person name="Wisecaver J."/>
            <person name="Long T.M."/>
            <person name="Aerts A.L."/>
            <person name="Barry K."/>
            <person name="Choi C."/>
            <person name="Clum A."/>
            <person name="Coughlan A.Y."/>
            <person name="Deshpande S."/>
            <person name="Douglass A.P."/>
            <person name="Hanson S.J."/>
            <person name="Klenk H.-P."/>
            <person name="Labutti K."/>
            <person name="Lapidus A."/>
            <person name="Lindquist E."/>
            <person name="Lipzen A."/>
            <person name="Meier-Kolthoff J.P."/>
            <person name="Ohm R.A."/>
            <person name="Otillar R.P."/>
            <person name="Pangilinan J."/>
            <person name="Peng Y."/>
            <person name="Rokas A."/>
            <person name="Rosa C.A."/>
            <person name="Scheuner C."/>
            <person name="Sibirny A.A."/>
            <person name="Slot J.C."/>
            <person name="Stielow J.B."/>
            <person name="Sun H."/>
            <person name="Kurtzman C.P."/>
            <person name="Blackwell M."/>
            <person name="Grigoriev I.V."/>
            <person name="Jeffries T.W."/>
        </authorList>
    </citation>
    <scope>NUCLEOTIDE SEQUENCE [LARGE SCALE GENOMIC DNA]</scope>
    <source>
        <strain evidence="6">NRRL YB-2248</strain>
    </source>
</reference>
<keyword evidence="6" id="KW-1185">Reference proteome</keyword>
<dbReference type="Gene3D" id="1.10.287.370">
    <property type="match status" value="1"/>
</dbReference>
<evidence type="ECO:0000256" key="2">
    <source>
        <dbReference type="ARBA" id="ARBA00011695"/>
    </source>
</evidence>
<dbReference type="PANTHER" id="PTHR12409:SF0">
    <property type="entry name" value="PREFOLDIN SUBUNIT 3"/>
    <property type="match status" value="1"/>
</dbReference>
<gene>
    <name evidence="5" type="ORF">CANARDRAFT_23402</name>
</gene>
<organism evidence="5 6">
    <name type="scientific">[Candida] arabinofermentans NRRL YB-2248</name>
    <dbReference type="NCBI Taxonomy" id="983967"/>
    <lineage>
        <taxon>Eukaryota</taxon>
        <taxon>Fungi</taxon>
        <taxon>Dikarya</taxon>
        <taxon>Ascomycota</taxon>
        <taxon>Saccharomycotina</taxon>
        <taxon>Pichiomycetes</taxon>
        <taxon>Pichiales</taxon>
        <taxon>Pichiaceae</taxon>
        <taxon>Ogataea</taxon>
        <taxon>Ogataea/Candida clade</taxon>
    </lineage>
</organism>
<dbReference type="SUPFAM" id="SSF46579">
    <property type="entry name" value="Prefoldin"/>
    <property type="match status" value="1"/>
</dbReference>